<name>A0A9D3Y9Y8_DREPO</name>
<organism evidence="1 2">
    <name type="scientific">Dreissena polymorpha</name>
    <name type="common">Zebra mussel</name>
    <name type="synonym">Mytilus polymorpha</name>
    <dbReference type="NCBI Taxonomy" id="45954"/>
    <lineage>
        <taxon>Eukaryota</taxon>
        <taxon>Metazoa</taxon>
        <taxon>Spiralia</taxon>
        <taxon>Lophotrochozoa</taxon>
        <taxon>Mollusca</taxon>
        <taxon>Bivalvia</taxon>
        <taxon>Autobranchia</taxon>
        <taxon>Heteroconchia</taxon>
        <taxon>Euheterodonta</taxon>
        <taxon>Imparidentia</taxon>
        <taxon>Neoheterodontei</taxon>
        <taxon>Myida</taxon>
        <taxon>Dreissenoidea</taxon>
        <taxon>Dreissenidae</taxon>
        <taxon>Dreissena</taxon>
    </lineage>
</organism>
<comment type="caution">
    <text evidence="1">The sequence shown here is derived from an EMBL/GenBank/DDBJ whole genome shotgun (WGS) entry which is preliminary data.</text>
</comment>
<sequence length="129" mass="14549">MPEMRRSDPSFCKIICEEAVENTRETCVTRRKLYYEANSPGQRYCIQVLLNKRGIRRSGRPDFSQVLGRPNIPLYVIESAVTALSQEKSAIGLNGEKSQREVANEDTEETVITEDGSLVPQMLVKPSQT</sequence>
<dbReference type="EMBL" id="JAIWYP010000016">
    <property type="protein sequence ID" value="KAH3694545.1"/>
    <property type="molecule type" value="Genomic_DNA"/>
</dbReference>
<reference evidence="1" key="1">
    <citation type="journal article" date="2019" name="bioRxiv">
        <title>The Genome of the Zebra Mussel, Dreissena polymorpha: A Resource for Invasive Species Research.</title>
        <authorList>
            <person name="McCartney M.A."/>
            <person name="Auch B."/>
            <person name="Kono T."/>
            <person name="Mallez S."/>
            <person name="Zhang Y."/>
            <person name="Obille A."/>
            <person name="Becker A."/>
            <person name="Abrahante J.E."/>
            <person name="Garbe J."/>
            <person name="Badalamenti J.P."/>
            <person name="Herman A."/>
            <person name="Mangelson H."/>
            <person name="Liachko I."/>
            <person name="Sullivan S."/>
            <person name="Sone E.D."/>
            <person name="Koren S."/>
            <person name="Silverstein K.A.T."/>
            <person name="Beckman K.B."/>
            <person name="Gohl D.M."/>
        </authorList>
    </citation>
    <scope>NUCLEOTIDE SEQUENCE</scope>
    <source>
        <strain evidence="1">Duluth1</strain>
        <tissue evidence="1">Whole animal</tissue>
    </source>
</reference>
<evidence type="ECO:0000313" key="2">
    <source>
        <dbReference type="Proteomes" id="UP000828390"/>
    </source>
</evidence>
<reference evidence="1" key="2">
    <citation type="submission" date="2020-11" db="EMBL/GenBank/DDBJ databases">
        <authorList>
            <person name="McCartney M.A."/>
            <person name="Auch B."/>
            <person name="Kono T."/>
            <person name="Mallez S."/>
            <person name="Becker A."/>
            <person name="Gohl D.M."/>
            <person name="Silverstein K.A.T."/>
            <person name="Koren S."/>
            <person name="Bechman K.B."/>
            <person name="Herman A."/>
            <person name="Abrahante J.E."/>
            <person name="Garbe J."/>
        </authorList>
    </citation>
    <scope>NUCLEOTIDE SEQUENCE</scope>
    <source>
        <strain evidence="1">Duluth1</strain>
        <tissue evidence="1">Whole animal</tissue>
    </source>
</reference>
<gene>
    <name evidence="1" type="ORF">DPMN_081984</name>
</gene>
<dbReference type="AlphaFoldDB" id="A0A9D3Y9Y8"/>
<dbReference type="Proteomes" id="UP000828390">
    <property type="component" value="Unassembled WGS sequence"/>
</dbReference>
<keyword evidence="2" id="KW-1185">Reference proteome</keyword>
<evidence type="ECO:0000313" key="1">
    <source>
        <dbReference type="EMBL" id="KAH3694545.1"/>
    </source>
</evidence>
<proteinExistence type="predicted"/>
<protein>
    <submittedName>
        <fullName evidence="1">Uncharacterized protein</fullName>
    </submittedName>
</protein>
<accession>A0A9D3Y9Y8</accession>